<feature type="compositionally biased region" description="Low complexity" evidence="1">
    <location>
        <begin position="199"/>
        <end position="221"/>
    </location>
</feature>
<dbReference type="WBParaSite" id="Pan_g349.t1">
    <property type="protein sequence ID" value="Pan_g349.t1"/>
    <property type="gene ID" value="Pan_g349"/>
</dbReference>
<evidence type="ECO:0000256" key="1">
    <source>
        <dbReference type="SAM" id="MobiDB-lite"/>
    </source>
</evidence>
<accession>A0A7E4VW64</accession>
<feature type="compositionally biased region" description="Basic residues" evidence="1">
    <location>
        <begin position="109"/>
        <end position="121"/>
    </location>
</feature>
<dbReference type="AlphaFoldDB" id="A0A7E4VW64"/>
<feature type="region of interest" description="Disordered" evidence="1">
    <location>
        <begin position="87"/>
        <end position="237"/>
    </location>
</feature>
<feature type="compositionally biased region" description="Low complexity" evidence="1">
    <location>
        <begin position="21"/>
        <end position="32"/>
    </location>
</feature>
<dbReference type="Proteomes" id="UP000492821">
    <property type="component" value="Unassembled WGS sequence"/>
</dbReference>
<protein>
    <submittedName>
        <fullName evidence="3">Uncharacterized protein</fullName>
    </submittedName>
</protein>
<reference evidence="3" key="2">
    <citation type="submission" date="2020-10" db="UniProtKB">
        <authorList>
            <consortium name="WormBaseParasite"/>
        </authorList>
    </citation>
    <scope>IDENTIFICATION</scope>
</reference>
<proteinExistence type="predicted"/>
<evidence type="ECO:0000313" key="2">
    <source>
        <dbReference type="Proteomes" id="UP000492821"/>
    </source>
</evidence>
<reference evidence="2" key="1">
    <citation type="journal article" date="2013" name="Genetics">
        <title>The draft genome and transcriptome of Panagrellus redivivus are shaped by the harsh demands of a free-living lifestyle.</title>
        <authorList>
            <person name="Srinivasan J."/>
            <person name="Dillman A.R."/>
            <person name="Macchietto M.G."/>
            <person name="Heikkinen L."/>
            <person name="Lakso M."/>
            <person name="Fracchia K.M."/>
            <person name="Antoshechkin I."/>
            <person name="Mortazavi A."/>
            <person name="Wong G."/>
            <person name="Sternberg P.W."/>
        </authorList>
    </citation>
    <scope>NUCLEOTIDE SEQUENCE [LARGE SCALE GENOMIC DNA]</scope>
    <source>
        <strain evidence="2">MT8872</strain>
    </source>
</reference>
<feature type="compositionally biased region" description="Basic and acidic residues" evidence="1">
    <location>
        <begin position="122"/>
        <end position="144"/>
    </location>
</feature>
<feature type="region of interest" description="Disordered" evidence="1">
    <location>
        <begin position="1"/>
        <end position="57"/>
    </location>
</feature>
<keyword evidence="2" id="KW-1185">Reference proteome</keyword>
<evidence type="ECO:0000313" key="3">
    <source>
        <dbReference type="WBParaSite" id="Pan_g349.t1"/>
    </source>
</evidence>
<organism evidence="2 3">
    <name type="scientific">Panagrellus redivivus</name>
    <name type="common">Microworm</name>
    <dbReference type="NCBI Taxonomy" id="6233"/>
    <lineage>
        <taxon>Eukaryota</taxon>
        <taxon>Metazoa</taxon>
        <taxon>Ecdysozoa</taxon>
        <taxon>Nematoda</taxon>
        <taxon>Chromadorea</taxon>
        <taxon>Rhabditida</taxon>
        <taxon>Tylenchina</taxon>
        <taxon>Panagrolaimomorpha</taxon>
        <taxon>Panagrolaimoidea</taxon>
        <taxon>Panagrolaimidae</taxon>
        <taxon>Panagrellus</taxon>
    </lineage>
</organism>
<name>A0A7E4VW64_PANRE</name>
<sequence>MQISKLNTERAASRFIPPPSLSSGSVPSNDSPNPIPLKMGEIKSSSRQNSRHVERHGANIEKMINELSAKLIALSGEECEVEVDVRLRFPKKQQRSPDSIESEKEKTRSSRRSSRSKKAPKERKVVSTPKRVEEPSPNKMRDFVFDVSSYATTDARDNSQNAVGVVRRRSSPDIITFNGMCNDSDSSISSKSRRGYDFGGSNASSAPSTSGSSYTATPSTSQVFPKADAKYKRSSKL</sequence>